<feature type="transmembrane region" description="Helical" evidence="1">
    <location>
        <begin position="102"/>
        <end position="120"/>
    </location>
</feature>
<organism evidence="2 3">
    <name type="scientific">Frigoriflavimonas asaccharolytica</name>
    <dbReference type="NCBI Taxonomy" id="2735899"/>
    <lineage>
        <taxon>Bacteria</taxon>
        <taxon>Pseudomonadati</taxon>
        <taxon>Bacteroidota</taxon>
        <taxon>Flavobacteriia</taxon>
        <taxon>Flavobacteriales</taxon>
        <taxon>Weeksellaceae</taxon>
        <taxon>Frigoriflavimonas</taxon>
    </lineage>
</organism>
<protein>
    <submittedName>
        <fullName evidence="2">Uncharacterized protein</fullName>
    </submittedName>
</protein>
<reference evidence="2" key="1">
    <citation type="submission" date="2020-05" db="EMBL/GenBank/DDBJ databases">
        <title>Genomic Encyclopedia of Type Strains, Phase IV (KMG-V): Genome sequencing to study the core and pangenomes of soil and plant-associated prokaryotes.</title>
        <authorList>
            <person name="Whitman W."/>
        </authorList>
    </citation>
    <scope>NUCLEOTIDE SEQUENCE</scope>
    <source>
        <strain evidence="2">16F</strain>
    </source>
</reference>
<dbReference type="AlphaFoldDB" id="A0A8J8G8R9"/>
<comment type="caution">
    <text evidence="2">The sequence shown here is derived from an EMBL/GenBank/DDBJ whole genome shotgun (WGS) entry which is preliminary data.</text>
</comment>
<evidence type="ECO:0000313" key="3">
    <source>
        <dbReference type="Proteomes" id="UP000610746"/>
    </source>
</evidence>
<keyword evidence="1" id="KW-0472">Membrane</keyword>
<name>A0A8J8G8R9_9FLAO</name>
<proteinExistence type="predicted"/>
<sequence length="135" mass="15308">MKTLTIKTAQNIPTYPSYIIEVDGKKIGEMKAGTTAYFDVDENSKSILAKLQGSRTEILDISANRHHLLIIDYKKELIQTFILVGIFLLLSQGMTFLFQLQIHYNMLINVTLAGMLYLIFKKTSFNGMKISIAEN</sequence>
<dbReference type="EMBL" id="JABSNO010000021">
    <property type="protein sequence ID" value="NRS93416.1"/>
    <property type="molecule type" value="Genomic_DNA"/>
</dbReference>
<keyword evidence="1" id="KW-0812">Transmembrane</keyword>
<keyword evidence="1" id="KW-1133">Transmembrane helix</keyword>
<keyword evidence="3" id="KW-1185">Reference proteome</keyword>
<gene>
    <name evidence="2" type="ORF">HNQ03_002506</name>
</gene>
<evidence type="ECO:0000313" key="2">
    <source>
        <dbReference type="EMBL" id="NRS93416.1"/>
    </source>
</evidence>
<evidence type="ECO:0000256" key="1">
    <source>
        <dbReference type="SAM" id="Phobius"/>
    </source>
</evidence>
<feature type="transmembrane region" description="Helical" evidence="1">
    <location>
        <begin position="77"/>
        <end position="96"/>
    </location>
</feature>
<accession>A0A8J8G8R9</accession>
<dbReference type="Proteomes" id="UP000610746">
    <property type="component" value="Unassembled WGS sequence"/>
</dbReference>
<dbReference type="RefSeq" id="WP_173779980.1">
    <property type="nucleotide sequence ID" value="NZ_JABSNO010000021.1"/>
</dbReference>